<feature type="non-terminal residue" evidence="2">
    <location>
        <position position="99"/>
    </location>
</feature>
<keyword evidence="1" id="KW-0812">Transmembrane</keyword>
<proteinExistence type="predicted"/>
<gene>
    <name evidence="2" type="ORF">VT99_12161</name>
</gene>
<evidence type="ECO:0000256" key="1">
    <source>
        <dbReference type="SAM" id="Phobius"/>
    </source>
</evidence>
<evidence type="ECO:0000313" key="3">
    <source>
        <dbReference type="Proteomes" id="UP000286862"/>
    </source>
</evidence>
<organism evidence="2 3">
    <name type="scientific">Candidatus Electrothrix marina</name>
    <dbReference type="NCBI Taxonomy" id="1859130"/>
    <lineage>
        <taxon>Bacteria</taxon>
        <taxon>Pseudomonadati</taxon>
        <taxon>Thermodesulfobacteriota</taxon>
        <taxon>Desulfobulbia</taxon>
        <taxon>Desulfobulbales</taxon>
        <taxon>Desulfobulbaceae</taxon>
        <taxon>Candidatus Electrothrix</taxon>
    </lineage>
</organism>
<dbReference type="EMBL" id="MTKQ01000216">
    <property type="protein sequence ID" value="RWX46524.1"/>
    <property type="molecule type" value="Genomic_DNA"/>
</dbReference>
<accession>A0A3S3UBV3</accession>
<sequence length="99" mass="11270">MPMISERRAVEILLSIIFFLLIYHLLISCLRTLDIVEHSSTEKTIIRINSLNVEYGTLVRDMTPLRIAASKVLNNNLTAQALKPDQARSVQIKMYGDRA</sequence>
<dbReference type="Proteomes" id="UP000286862">
    <property type="component" value="Unassembled WGS sequence"/>
</dbReference>
<comment type="caution">
    <text evidence="2">The sequence shown here is derived from an EMBL/GenBank/DDBJ whole genome shotgun (WGS) entry which is preliminary data.</text>
</comment>
<dbReference type="AlphaFoldDB" id="A0A3S3UBV3"/>
<keyword evidence="1" id="KW-0472">Membrane</keyword>
<protein>
    <submittedName>
        <fullName evidence="2">Uncharacterized protein</fullName>
    </submittedName>
</protein>
<evidence type="ECO:0000313" key="2">
    <source>
        <dbReference type="EMBL" id="RWX46524.1"/>
    </source>
</evidence>
<dbReference type="PROSITE" id="PS51257">
    <property type="entry name" value="PROKAR_LIPOPROTEIN"/>
    <property type="match status" value="1"/>
</dbReference>
<name>A0A3S3UBV3_9BACT</name>
<reference evidence="2 3" key="1">
    <citation type="submission" date="2017-01" db="EMBL/GenBank/DDBJ databases">
        <title>The cable genome- insights into the physiology and evolution of filamentous bacteria capable of sulfide oxidation via long distance electron transfer.</title>
        <authorList>
            <person name="Schreiber L."/>
            <person name="Bjerg J.T."/>
            <person name="Boggild A."/>
            <person name="Van De Vossenberg J."/>
            <person name="Meysman F."/>
            <person name="Nielsen L.P."/>
            <person name="Schramm A."/>
            <person name="Kjeldsen K.U."/>
        </authorList>
    </citation>
    <scope>NUCLEOTIDE SEQUENCE [LARGE SCALE GENOMIC DNA]</scope>
    <source>
        <strain evidence="2">A2</strain>
    </source>
</reference>
<feature type="transmembrane region" description="Helical" evidence="1">
    <location>
        <begin position="12"/>
        <end position="33"/>
    </location>
</feature>
<keyword evidence="1" id="KW-1133">Transmembrane helix</keyword>